<dbReference type="AlphaFoldDB" id="A0A927F4M5"/>
<protein>
    <submittedName>
        <fullName evidence="5">Glycoside hydrolase family 95 protein</fullName>
    </submittedName>
</protein>
<dbReference type="InterPro" id="IPR012341">
    <property type="entry name" value="6hp_glycosidase-like_sf"/>
</dbReference>
<dbReference type="GO" id="GO:0005975">
    <property type="term" value="P:carbohydrate metabolic process"/>
    <property type="evidence" value="ECO:0007669"/>
    <property type="project" value="InterPro"/>
</dbReference>
<dbReference type="InterPro" id="IPR027414">
    <property type="entry name" value="GH95_N_dom"/>
</dbReference>
<dbReference type="GO" id="GO:0004560">
    <property type="term" value="F:alpha-L-fucosidase activity"/>
    <property type="evidence" value="ECO:0007669"/>
    <property type="project" value="InterPro"/>
</dbReference>
<dbReference type="Pfam" id="PF21307">
    <property type="entry name" value="Glyco_hydro_95_C"/>
    <property type="match status" value="1"/>
</dbReference>
<keyword evidence="5" id="KW-0378">Hydrolase</keyword>
<feature type="domain" description="Alpha fucosidase A-like C-terminal" evidence="3">
    <location>
        <begin position="701"/>
        <end position="755"/>
    </location>
</feature>
<proteinExistence type="predicted"/>
<dbReference type="PANTHER" id="PTHR31084:SF0">
    <property type="entry name" value="ALPHA-L-FUCOSIDASE 2"/>
    <property type="match status" value="1"/>
</dbReference>
<dbReference type="PIRSF" id="PIRSF007663">
    <property type="entry name" value="UCP007663"/>
    <property type="match status" value="1"/>
</dbReference>
<dbReference type="InterPro" id="IPR054363">
    <property type="entry name" value="GH95_cat"/>
</dbReference>
<comment type="caution">
    <text evidence="5">The sequence shown here is derived from an EMBL/GenBank/DDBJ whole genome shotgun (WGS) entry which is preliminary data.</text>
</comment>
<feature type="domain" description="Glycosyl hydrolase family 95 N-terminal" evidence="2">
    <location>
        <begin position="27"/>
        <end position="265"/>
    </location>
</feature>
<dbReference type="SUPFAM" id="SSF48208">
    <property type="entry name" value="Six-hairpin glycosidases"/>
    <property type="match status" value="1"/>
</dbReference>
<dbReference type="RefSeq" id="WP_191615488.1">
    <property type="nucleotide sequence ID" value="NZ_JACYFG010000004.1"/>
</dbReference>
<dbReference type="InterPro" id="IPR049053">
    <property type="entry name" value="AFCA-like_C"/>
</dbReference>
<keyword evidence="6" id="KW-1185">Reference proteome</keyword>
<dbReference type="EMBL" id="JACYFG010000004">
    <property type="protein sequence ID" value="MBD5778352.1"/>
    <property type="molecule type" value="Genomic_DNA"/>
</dbReference>
<evidence type="ECO:0000313" key="6">
    <source>
        <dbReference type="Proteomes" id="UP000622317"/>
    </source>
</evidence>
<accession>A0A927F4M5</accession>
<dbReference type="InterPro" id="IPR016518">
    <property type="entry name" value="Alpha-L-fucosidase"/>
</dbReference>
<evidence type="ECO:0000259" key="4">
    <source>
        <dbReference type="Pfam" id="PF22124"/>
    </source>
</evidence>
<dbReference type="Proteomes" id="UP000622317">
    <property type="component" value="Unassembled WGS sequence"/>
</dbReference>
<evidence type="ECO:0000259" key="3">
    <source>
        <dbReference type="Pfam" id="PF21307"/>
    </source>
</evidence>
<gene>
    <name evidence="5" type="ORF">IEN85_02450</name>
</gene>
<dbReference type="InterPro" id="IPR008928">
    <property type="entry name" value="6-hairpin_glycosidase_sf"/>
</dbReference>
<dbReference type="Gene3D" id="1.50.10.10">
    <property type="match status" value="1"/>
</dbReference>
<sequence>MPHRSILISLALASFAPLLVAKNSTLLRYDEPGQFEPLSEGLPIGNGNTGALVMGRAADERIVLNHDTLWAGGPYDPSYPEAAEALPKIRELLFQNKHSEAQALVQRSFMAKPMRQMSYQSMADLLMKVPGHEVVEDYERSLDLTKALATVSYVKDGVRFTRESFASAPDGVLVFRIQADQPSSVDVTLQLDSLHDGARQSYWAEGMRIAGRNSPSEGIESGLRWEVEVSVKREGGWALPGDGYLKIRDADSVTLLVAADTSYVNWKDVSGDPHERNAAKVVAASGYEYEELKSRHIADYQSLYDRVELNLESPRPDLSRRPTDARIATFSQDNDPATAEMYFNFARYLLISCSRPGSQPANLQGLWNDKLSAPWGSKYTININTEMNYWAAQVVQLGECVEPLAAMLHELSESGQRTARNFYNASGWVTHHNTDLWRATAPIDGAFWGMWPMGGAWLSLFLWERYEFSGDIATLREDYPVLKGAAQFFLDTLVEDPRTGYLVTAPSNSPENAHHAGVTNAAGPTMDNAILRDLFRAVGRASEVLEVDAAFRDEVKATALRLSPFKIGEAGQLQEWQFDWDLGAPEMDHRHISHLYALHPSNQISPLTTPELTKAARRSLELRGDEGTGWSLAWKVNFWARLLEGERAHDLLELLISPGYCYTNMFDAHPPFQIDGNFGGANGITEMLLQSHLEDEAGVPMIQLLPALPASWPAGSLRGFKTRSGFTVDMAWEGGELKSALVRADRDGSVTFVLGEKRERFDLKKGDGIKLSEGLDSAEILR</sequence>
<feature type="signal peptide" evidence="1">
    <location>
        <begin position="1"/>
        <end position="21"/>
    </location>
</feature>
<dbReference type="Pfam" id="PF14498">
    <property type="entry name" value="Glyco_hyd_65N_2"/>
    <property type="match status" value="1"/>
</dbReference>
<name>A0A927F4M5_9BACT</name>
<feature type="domain" description="Glycosyl hydrolase family 95 catalytic" evidence="4">
    <location>
        <begin position="289"/>
        <end position="688"/>
    </location>
</feature>
<dbReference type="Pfam" id="PF22124">
    <property type="entry name" value="Glyco_hydro_95_cat"/>
    <property type="match status" value="1"/>
</dbReference>
<evidence type="ECO:0000256" key="1">
    <source>
        <dbReference type="SAM" id="SignalP"/>
    </source>
</evidence>
<evidence type="ECO:0000259" key="2">
    <source>
        <dbReference type="Pfam" id="PF14498"/>
    </source>
</evidence>
<feature type="chain" id="PRO_5037577248" evidence="1">
    <location>
        <begin position="22"/>
        <end position="782"/>
    </location>
</feature>
<keyword evidence="1" id="KW-0732">Signal</keyword>
<dbReference type="Gene3D" id="2.70.98.50">
    <property type="entry name" value="putative glycoside hydrolase family protein from bacillus halodurans"/>
    <property type="match status" value="1"/>
</dbReference>
<organism evidence="5 6">
    <name type="scientific">Pelagicoccus enzymogenes</name>
    <dbReference type="NCBI Taxonomy" id="2773457"/>
    <lineage>
        <taxon>Bacteria</taxon>
        <taxon>Pseudomonadati</taxon>
        <taxon>Verrucomicrobiota</taxon>
        <taxon>Opitutia</taxon>
        <taxon>Puniceicoccales</taxon>
        <taxon>Pelagicoccaceae</taxon>
        <taxon>Pelagicoccus</taxon>
    </lineage>
</organism>
<evidence type="ECO:0000313" key="5">
    <source>
        <dbReference type="EMBL" id="MBD5778352.1"/>
    </source>
</evidence>
<dbReference type="PANTHER" id="PTHR31084">
    <property type="entry name" value="ALPHA-L-FUCOSIDASE 2"/>
    <property type="match status" value="1"/>
</dbReference>
<reference evidence="5" key="1">
    <citation type="submission" date="2020-09" db="EMBL/GenBank/DDBJ databases">
        <title>Pelagicoccus enzymogenes sp. nov. with an EPS production, isolated from marine sediment.</title>
        <authorList>
            <person name="Feng X."/>
        </authorList>
    </citation>
    <scope>NUCLEOTIDE SEQUENCE</scope>
    <source>
        <strain evidence="5">NFK12</strain>
    </source>
</reference>